<dbReference type="InterPro" id="IPR003425">
    <property type="entry name" value="CCB3/YggT"/>
</dbReference>
<evidence type="ECO:0000313" key="3">
    <source>
        <dbReference type="Proteomes" id="UP000503336"/>
    </source>
</evidence>
<organism evidence="2 3">
    <name type="scientific">Pikeienuella piscinae</name>
    <dbReference type="NCBI Taxonomy" id="2748098"/>
    <lineage>
        <taxon>Bacteria</taxon>
        <taxon>Pseudomonadati</taxon>
        <taxon>Pseudomonadota</taxon>
        <taxon>Alphaproteobacteria</taxon>
        <taxon>Rhodobacterales</taxon>
        <taxon>Paracoccaceae</taxon>
        <taxon>Pikeienuella</taxon>
    </lineage>
</organism>
<feature type="transmembrane region" description="Helical" evidence="1">
    <location>
        <begin position="6"/>
        <end position="29"/>
    </location>
</feature>
<dbReference type="EMBL" id="CP049056">
    <property type="protein sequence ID" value="QIE55506.1"/>
    <property type="molecule type" value="Genomic_DNA"/>
</dbReference>
<protein>
    <submittedName>
        <fullName evidence="2">YggT family protein</fullName>
    </submittedName>
</protein>
<feature type="transmembrane region" description="Helical" evidence="1">
    <location>
        <begin position="67"/>
        <end position="87"/>
    </location>
</feature>
<proteinExistence type="predicted"/>
<gene>
    <name evidence="2" type="ORF">G5B40_08565</name>
</gene>
<keyword evidence="3" id="KW-1185">Reference proteome</keyword>
<reference evidence="2 3" key="1">
    <citation type="submission" date="2020-02" db="EMBL/GenBank/DDBJ databases">
        <title>complete genome sequence of Rhodobacteraceae bacterium.</title>
        <authorList>
            <person name="Park J."/>
            <person name="Kim Y.-S."/>
            <person name="Kim K.-H."/>
        </authorList>
    </citation>
    <scope>NUCLEOTIDE SEQUENCE [LARGE SCALE GENOMIC DNA]</scope>
    <source>
        <strain evidence="2 3">RR4-56</strain>
    </source>
</reference>
<name>A0A7L5BZ32_9RHOB</name>
<dbReference type="AlphaFoldDB" id="A0A7L5BZ32"/>
<dbReference type="Proteomes" id="UP000503336">
    <property type="component" value="Chromosome"/>
</dbReference>
<dbReference type="RefSeq" id="WP_165097516.1">
    <property type="nucleotide sequence ID" value="NZ_CP049056.1"/>
</dbReference>
<accession>A0A7L5BZ32</accession>
<keyword evidence="1" id="KW-0812">Transmembrane</keyword>
<dbReference type="GO" id="GO:0016020">
    <property type="term" value="C:membrane"/>
    <property type="evidence" value="ECO:0007669"/>
    <property type="project" value="InterPro"/>
</dbReference>
<dbReference type="Pfam" id="PF02325">
    <property type="entry name" value="CCB3_YggT"/>
    <property type="match status" value="1"/>
</dbReference>
<sequence length="94" mass="10597">MSSFLAIFNMAIGIAWWIIIVQAVMSWLISFNVLNIRQPLVYQIWSGLNRLTEPVYRPIRNLLPSMGGIDITPVIVLLALSALQIVVNNNLSPY</sequence>
<keyword evidence="1" id="KW-1133">Transmembrane helix</keyword>
<keyword evidence="1" id="KW-0472">Membrane</keyword>
<dbReference type="KEGG" id="hdh:G5B40_08565"/>
<evidence type="ECO:0000313" key="2">
    <source>
        <dbReference type="EMBL" id="QIE55506.1"/>
    </source>
</evidence>
<evidence type="ECO:0000256" key="1">
    <source>
        <dbReference type="SAM" id="Phobius"/>
    </source>
</evidence>